<dbReference type="InterPro" id="IPR011324">
    <property type="entry name" value="Cytotoxic_necrot_fac-like_cat"/>
</dbReference>
<proteinExistence type="predicted"/>
<dbReference type="Pfam" id="PF05785">
    <property type="entry name" value="CNF1"/>
    <property type="match status" value="1"/>
</dbReference>
<keyword evidence="3" id="KW-1185">Reference proteome</keyword>
<evidence type="ECO:0000313" key="2">
    <source>
        <dbReference type="EMBL" id="QHB32576.1"/>
    </source>
</evidence>
<evidence type="ECO:0000313" key="3">
    <source>
        <dbReference type="Proteomes" id="UP000464402"/>
    </source>
</evidence>
<gene>
    <name evidence="2" type="ORF">F0T03_10605</name>
</gene>
<dbReference type="CDD" id="cd16834">
    <property type="entry name" value="CNF1-like"/>
    <property type="match status" value="1"/>
</dbReference>
<organism evidence="2 3">
    <name type="scientific">Yersinia canariae</name>
    <dbReference type="NCBI Taxonomy" id="2607663"/>
    <lineage>
        <taxon>Bacteria</taxon>
        <taxon>Pseudomonadati</taxon>
        <taxon>Pseudomonadota</taxon>
        <taxon>Gammaproteobacteria</taxon>
        <taxon>Enterobacterales</taxon>
        <taxon>Yersiniaceae</taxon>
        <taxon>Yersinia</taxon>
    </lineage>
</organism>
<evidence type="ECO:0000259" key="1">
    <source>
        <dbReference type="Pfam" id="PF05785"/>
    </source>
</evidence>
<feature type="domain" description="Cytotoxic necrotizing factor Rho-activating" evidence="1">
    <location>
        <begin position="187"/>
        <end position="391"/>
    </location>
</feature>
<dbReference type="AlphaFoldDB" id="A0A857EYQ7"/>
<name>A0A857EYQ7_9GAMM</name>
<dbReference type="InterPro" id="IPR037040">
    <property type="entry name" value="CNF_Rho-act_sf"/>
</dbReference>
<dbReference type="Gene3D" id="3.60.100.10">
    <property type="entry name" value="Cytotoxic necrotizing factor, Rho-activating domain"/>
    <property type="match status" value="1"/>
</dbReference>
<reference evidence="3" key="1">
    <citation type="submission" date="2019-09" db="EMBL/GenBank/DDBJ databases">
        <title>Yersinia canariae sp. nov., isolated from a human yersiniosis case.</title>
        <authorList>
            <person name="Nguyen S.V."/>
            <person name="Greig D."/>
            <person name="Hurley D."/>
            <person name="Cao Y."/>
            <person name="McCabe E."/>
            <person name="Mitchell M."/>
            <person name="Jenkins C."/>
            <person name="Fanning S."/>
        </authorList>
    </citation>
    <scope>NUCLEOTIDE SEQUENCE [LARGE SCALE GENOMIC DNA]</scope>
    <source>
        <strain evidence="3">NCTC 14382</strain>
    </source>
</reference>
<sequence>MNHGEKMSYINRSDTYRLLSDYNFHRTTDDGEGAKSVVAQRISRVHHSPVGLSTKSHNIKKQRDTAKKSILKNIKSIRNKPNNPGSNLRKQVQQSHVIVGSHLAATAAFRQDTKFNHVISEVTPQQRLILTNDKKAIMSGNIEPLVGKGVIAASKANTNLPMRINQVHFDSKAQQVVKNTAKPHPGITYFMGSATQSAELIPGLPLGNYFNQQHFDDNLKVLTVDNGDRGTIGCQFDLSQIEEGSTWLISAGELSGCTMAYAIKNNAFFIYHAGQNGNDTSEWETSSDGVRSIIDAHSALNASQNIQLDSMPNNQMLVNFLANNFDFYSLTYCGHGEQVEGNPSVFDYNQNRTINDGEVRVGNAMALITKENGNVKVQILSDDMAVNKSDLTTQSLAHHISEYTLKSLDEVTCL</sequence>
<dbReference type="InterPro" id="IPR008430">
    <property type="entry name" value="CNF_Rho-act"/>
</dbReference>
<dbReference type="SUPFAM" id="SSF64438">
    <property type="entry name" value="CNF1/YfiH-like putative cysteine hydrolases"/>
    <property type="match status" value="1"/>
</dbReference>
<dbReference type="KEGG" id="yca:F0T03_10605"/>
<dbReference type="EMBL" id="CP043727">
    <property type="protein sequence ID" value="QHB32576.1"/>
    <property type="molecule type" value="Genomic_DNA"/>
</dbReference>
<protein>
    <recommendedName>
        <fullName evidence="1">Cytotoxic necrotizing factor Rho-activating domain-containing protein</fullName>
    </recommendedName>
</protein>
<dbReference type="Proteomes" id="UP000464402">
    <property type="component" value="Chromosome"/>
</dbReference>
<accession>A0A857EYQ7</accession>